<dbReference type="GeneTree" id="ENSGT01150000286924"/>
<feature type="signal peptide" evidence="5">
    <location>
        <begin position="1"/>
        <end position="15"/>
    </location>
</feature>
<evidence type="ECO:0000259" key="6">
    <source>
        <dbReference type="PROSITE" id="PS50835"/>
    </source>
</evidence>
<evidence type="ECO:0000256" key="1">
    <source>
        <dbReference type="ARBA" id="ARBA00004167"/>
    </source>
</evidence>
<dbReference type="CDD" id="cd00096">
    <property type="entry name" value="Ig"/>
    <property type="match status" value="1"/>
</dbReference>
<evidence type="ECO:0000313" key="8">
    <source>
        <dbReference type="Proteomes" id="UP000472263"/>
    </source>
</evidence>
<sequence length="356" mass="39026">MWLCVSVCVSQCVVCNDWGVTLPKSVRAVSGSCLRVPCRFEIQALYEADLLNCSKGGIWKRGSGSGQNVLISSQSKDKNIIPGEIIGDVLSKNCTTVFSRLWHHHSDTYIFRLECPNQLKFNFAPDIHPPPPQLSAPGVSERQTVSLRCSAAVPCPALPPRLTWLLPEGDMEEQDQDALISIVSTVTFQASASHHNQTFTCSVSYPLTEGGSTEPSARTHTLQVLYAPRNTVASLSPPGPVSEGQAVTLTCSSDANPPVQRYTWYRDEKGQLTRRGETKELLLLASKAERGVYLCEAHNQRGSQRSQPVALDSDERCLSLLYIICGLMVVLICAKIILVSLTSSSSLFDWSRNTDD</sequence>
<dbReference type="PANTHER" id="PTHR46484">
    <property type="entry name" value="SI:CH211-171H4.5-RELATED"/>
    <property type="match status" value="1"/>
</dbReference>
<keyword evidence="3" id="KW-1015">Disulfide bond</keyword>
<evidence type="ECO:0000313" key="7">
    <source>
        <dbReference type="Ensembl" id="ENSMMDP00005013693.1"/>
    </source>
</evidence>
<dbReference type="PRINTS" id="PR01474">
    <property type="entry name" value="VCAM1"/>
</dbReference>
<dbReference type="InterPro" id="IPR013162">
    <property type="entry name" value="CD80_C2-set"/>
</dbReference>
<feature type="domain" description="Ig-like" evidence="6">
    <location>
        <begin position="228"/>
        <end position="310"/>
    </location>
</feature>
<proteinExistence type="predicted"/>
<dbReference type="Pfam" id="PF13895">
    <property type="entry name" value="Ig_2"/>
    <property type="match status" value="1"/>
</dbReference>
<keyword evidence="5" id="KW-0732">Signal</keyword>
<dbReference type="PROSITE" id="PS50835">
    <property type="entry name" value="IG_LIKE"/>
    <property type="match status" value="2"/>
</dbReference>
<feature type="chain" id="PRO_5025530281" evidence="5">
    <location>
        <begin position="16"/>
        <end position="356"/>
    </location>
</feature>
<dbReference type="Ensembl" id="ENSMMDT00005014087.1">
    <property type="protein sequence ID" value="ENSMMDP00005013693.1"/>
    <property type="gene ID" value="ENSMMDG00005007104.1"/>
</dbReference>
<dbReference type="Proteomes" id="UP000472263">
    <property type="component" value="Chromosome 11"/>
</dbReference>
<dbReference type="InterPro" id="IPR003598">
    <property type="entry name" value="Ig_sub2"/>
</dbReference>
<dbReference type="Pfam" id="PF08205">
    <property type="entry name" value="C2-set_2"/>
    <property type="match status" value="1"/>
</dbReference>
<evidence type="ECO:0000256" key="3">
    <source>
        <dbReference type="ARBA" id="ARBA00023157"/>
    </source>
</evidence>
<dbReference type="InterPro" id="IPR036179">
    <property type="entry name" value="Ig-like_dom_sf"/>
</dbReference>
<protein>
    <submittedName>
        <fullName evidence="7">Si:ch211-171h4.5</fullName>
    </submittedName>
</protein>
<keyword evidence="8" id="KW-1185">Reference proteome</keyword>
<evidence type="ECO:0000256" key="4">
    <source>
        <dbReference type="SAM" id="Phobius"/>
    </source>
</evidence>
<dbReference type="AlphaFoldDB" id="A0A667XHR1"/>
<keyword evidence="2 4" id="KW-0472">Membrane</keyword>
<dbReference type="InterPro" id="IPR003599">
    <property type="entry name" value="Ig_sub"/>
</dbReference>
<keyword evidence="4" id="KW-1133">Transmembrane helix</keyword>
<reference evidence="7" key="3">
    <citation type="submission" date="2025-09" db="UniProtKB">
        <authorList>
            <consortium name="Ensembl"/>
        </authorList>
    </citation>
    <scope>IDENTIFICATION</scope>
</reference>
<evidence type="ECO:0000256" key="5">
    <source>
        <dbReference type="SAM" id="SignalP"/>
    </source>
</evidence>
<dbReference type="GO" id="GO:0016020">
    <property type="term" value="C:membrane"/>
    <property type="evidence" value="ECO:0007669"/>
    <property type="project" value="UniProtKB-SubCell"/>
</dbReference>
<dbReference type="GO" id="GO:0098609">
    <property type="term" value="P:cell-cell adhesion"/>
    <property type="evidence" value="ECO:0007669"/>
    <property type="project" value="InterPro"/>
</dbReference>
<name>A0A667XHR1_9TELE</name>
<dbReference type="SMART" id="SM00408">
    <property type="entry name" value="IGc2"/>
    <property type="match status" value="1"/>
</dbReference>
<organism evidence="7 8">
    <name type="scientific">Myripristis murdjan</name>
    <name type="common">pinecone soldierfish</name>
    <dbReference type="NCBI Taxonomy" id="586833"/>
    <lineage>
        <taxon>Eukaryota</taxon>
        <taxon>Metazoa</taxon>
        <taxon>Chordata</taxon>
        <taxon>Craniata</taxon>
        <taxon>Vertebrata</taxon>
        <taxon>Euteleostomi</taxon>
        <taxon>Actinopterygii</taxon>
        <taxon>Neopterygii</taxon>
        <taxon>Teleostei</taxon>
        <taxon>Neoteleostei</taxon>
        <taxon>Acanthomorphata</taxon>
        <taxon>Holocentriformes</taxon>
        <taxon>Holocentridae</taxon>
        <taxon>Myripristis</taxon>
    </lineage>
</organism>
<reference evidence="7" key="1">
    <citation type="submission" date="2019-06" db="EMBL/GenBank/DDBJ databases">
        <authorList>
            <consortium name="Wellcome Sanger Institute Data Sharing"/>
        </authorList>
    </citation>
    <scope>NUCLEOTIDE SEQUENCE [LARGE SCALE GENOMIC DNA]</scope>
</reference>
<dbReference type="SMART" id="SM00409">
    <property type="entry name" value="IG"/>
    <property type="match status" value="2"/>
</dbReference>
<dbReference type="PANTHER" id="PTHR46484:SF8">
    <property type="entry name" value="B-CELL RECEPTOR CD22-LIKE-RELATED"/>
    <property type="match status" value="1"/>
</dbReference>
<dbReference type="InParanoid" id="A0A667XHR1"/>
<feature type="domain" description="Ig-like" evidence="6">
    <location>
        <begin position="125"/>
        <end position="219"/>
    </location>
</feature>
<dbReference type="Gene3D" id="2.60.40.10">
    <property type="entry name" value="Immunoglobulins"/>
    <property type="match status" value="3"/>
</dbReference>
<dbReference type="InterPro" id="IPR007110">
    <property type="entry name" value="Ig-like_dom"/>
</dbReference>
<keyword evidence="4" id="KW-0812">Transmembrane</keyword>
<dbReference type="InterPro" id="IPR013783">
    <property type="entry name" value="Ig-like_fold"/>
</dbReference>
<comment type="subcellular location">
    <subcellularLocation>
        <location evidence="1">Membrane</location>
        <topology evidence="1">Single-pass membrane protein</topology>
    </subcellularLocation>
</comment>
<evidence type="ECO:0000256" key="2">
    <source>
        <dbReference type="ARBA" id="ARBA00023136"/>
    </source>
</evidence>
<dbReference type="InterPro" id="IPR003989">
    <property type="entry name" value="VCAM-1"/>
</dbReference>
<reference evidence="7" key="2">
    <citation type="submission" date="2025-08" db="UniProtKB">
        <authorList>
            <consortium name="Ensembl"/>
        </authorList>
    </citation>
    <scope>IDENTIFICATION</scope>
</reference>
<accession>A0A667XHR1</accession>
<dbReference type="SUPFAM" id="SSF48726">
    <property type="entry name" value="Immunoglobulin"/>
    <property type="match status" value="2"/>
</dbReference>
<feature type="transmembrane region" description="Helical" evidence="4">
    <location>
        <begin position="320"/>
        <end position="342"/>
    </location>
</feature>